<evidence type="ECO:0000313" key="2">
    <source>
        <dbReference type="Proteomes" id="UP000541444"/>
    </source>
</evidence>
<gene>
    <name evidence="1" type="ORF">GIB67_009754</name>
</gene>
<name>A0A7J7LB77_9MAGN</name>
<keyword evidence="2" id="KW-1185">Reference proteome</keyword>
<proteinExistence type="predicted"/>
<dbReference type="AlphaFoldDB" id="A0A7J7LB77"/>
<evidence type="ECO:0000313" key="1">
    <source>
        <dbReference type="EMBL" id="KAF6139907.1"/>
    </source>
</evidence>
<dbReference type="EMBL" id="JACGCM010002435">
    <property type="protein sequence ID" value="KAF6139907.1"/>
    <property type="molecule type" value="Genomic_DNA"/>
</dbReference>
<accession>A0A7J7LB77</accession>
<reference evidence="1 2" key="1">
    <citation type="journal article" date="2020" name="IScience">
        <title>Genome Sequencing of the Endangered Kingdonia uniflora (Circaeasteraceae, Ranunculales) Reveals Potential Mechanisms of Evolutionary Specialization.</title>
        <authorList>
            <person name="Sun Y."/>
            <person name="Deng T."/>
            <person name="Zhang A."/>
            <person name="Moore M.J."/>
            <person name="Landis J.B."/>
            <person name="Lin N."/>
            <person name="Zhang H."/>
            <person name="Zhang X."/>
            <person name="Huang J."/>
            <person name="Zhang X."/>
            <person name="Sun H."/>
            <person name="Wang H."/>
        </authorList>
    </citation>
    <scope>NUCLEOTIDE SEQUENCE [LARGE SCALE GENOMIC DNA]</scope>
    <source>
        <strain evidence="1">TB1705</strain>
        <tissue evidence="1">Leaf</tissue>
    </source>
</reference>
<dbReference type="OrthoDB" id="10059875at2759"/>
<organism evidence="1 2">
    <name type="scientific">Kingdonia uniflora</name>
    <dbReference type="NCBI Taxonomy" id="39325"/>
    <lineage>
        <taxon>Eukaryota</taxon>
        <taxon>Viridiplantae</taxon>
        <taxon>Streptophyta</taxon>
        <taxon>Embryophyta</taxon>
        <taxon>Tracheophyta</taxon>
        <taxon>Spermatophyta</taxon>
        <taxon>Magnoliopsida</taxon>
        <taxon>Ranunculales</taxon>
        <taxon>Circaeasteraceae</taxon>
        <taxon>Kingdonia</taxon>
    </lineage>
</organism>
<sequence length="153" mass="17391">DGNLSQHKHTSKRFFQVYGCVVTCQDIVEPKDSTLTFDKVWVDLMVLIELCSKHRLERYSFMAAGGVNSEEWFITEIKEANGCSSVLTKVSDFGYENVLIVGSGFEVNKFSGFVDGFVRAMDVYVQVDYYAHPEHYNPVFHERIAPFASVISK</sequence>
<comment type="caution">
    <text evidence="1">The sequence shown here is derived from an EMBL/GenBank/DDBJ whole genome shotgun (WGS) entry which is preliminary data.</text>
</comment>
<protein>
    <submittedName>
        <fullName evidence="1">Uncharacterized protein</fullName>
    </submittedName>
</protein>
<dbReference type="Proteomes" id="UP000541444">
    <property type="component" value="Unassembled WGS sequence"/>
</dbReference>
<feature type="non-terminal residue" evidence="1">
    <location>
        <position position="1"/>
    </location>
</feature>